<comment type="caution">
    <text evidence="4">The sequence shown here is derived from an EMBL/GenBank/DDBJ whole genome shotgun (WGS) entry which is preliminary data.</text>
</comment>
<dbReference type="InterPro" id="IPR026881">
    <property type="entry name" value="WYL_dom"/>
</dbReference>
<dbReference type="EMBL" id="ARXU01000003">
    <property type="protein sequence ID" value="KGD61784.1"/>
    <property type="molecule type" value="Genomic_DNA"/>
</dbReference>
<dbReference type="PANTHER" id="PTHR34580">
    <property type="match status" value="1"/>
</dbReference>
<dbReference type="PANTHER" id="PTHR34580:SF3">
    <property type="entry name" value="PROTEIN PAFB"/>
    <property type="match status" value="1"/>
</dbReference>
<name>A0ABR4WE30_9GAMM</name>
<evidence type="ECO:0000256" key="1">
    <source>
        <dbReference type="ARBA" id="ARBA00023015"/>
    </source>
</evidence>
<keyword evidence="5" id="KW-1185">Reference proteome</keyword>
<dbReference type="SUPFAM" id="SSF46785">
    <property type="entry name" value="Winged helix' DNA-binding domain"/>
    <property type="match status" value="1"/>
</dbReference>
<dbReference type="PROSITE" id="PS52050">
    <property type="entry name" value="WYL"/>
    <property type="match status" value="1"/>
</dbReference>
<dbReference type="InterPro" id="IPR051534">
    <property type="entry name" value="CBASS_pafABC_assoc_protein"/>
</dbReference>
<sequence length="240" mass="27216">MRRAERLFQIVQIIGASQWTTAQTLAQRLAVSERTIYRDIDHLSASSVPIYSQAGKGYALLEGYQLPPLMFSVEEWQALLTGLAMAQGWAGRRQAQALRAVQEKLAMAVPAQLRAMTPPVSAPPLPERRMLGAMLDPLQQAIAERAKVRLHYRDLQDQHSRRVIWPLGLYFWGHCWTLAGWCELRGAFRHFRVDRIVILQTLEDSYPVRAGQTLADYQASFDCATTEEKSDERPLSLVRG</sequence>
<keyword evidence="2" id="KW-0804">Transcription</keyword>
<dbReference type="InterPro" id="IPR001034">
    <property type="entry name" value="DeoR_HTH"/>
</dbReference>
<evidence type="ECO:0000313" key="5">
    <source>
        <dbReference type="Proteomes" id="UP000029443"/>
    </source>
</evidence>
<proteinExistence type="predicted"/>
<keyword evidence="1" id="KW-0805">Transcription regulation</keyword>
<gene>
    <name evidence="4" type="ORF">T9A_00993</name>
</gene>
<reference evidence="4 5" key="1">
    <citation type="submission" date="2012-09" db="EMBL/GenBank/DDBJ databases">
        <title>Genome Sequence of alkane-degrading Bacterium Alcanivorax jadensis T9.</title>
        <authorList>
            <person name="Lai Q."/>
            <person name="Shao Z."/>
        </authorList>
    </citation>
    <scope>NUCLEOTIDE SEQUENCE [LARGE SCALE GENOMIC DNA]</scope>
    <source>
        <strain evidence="4 5">T9</strain>
    </source>
</reference>
<dbReference type="RefSeq" id="WP_052042498.1">
    <property type="nucleotide sequence ID" value="NZ_ARXU01000003.1"/>
</dbReference>
<dbReference type="InterPro" id="IPR036388">
    <property type="entry name" value="WH-like_DNA-bd_sf"/>
</dbReference>
<accession>A0ABR4WE30</accession>
<feature type="domain" description="HTH deoR-type" evidence="3">
    <location>
        <begin position="3"/>
        <end position="58"/>
    </location>
</feature>
<dbReference type="PROSITE" id="PS51000">
    <property type="entry name" value="HTH_DEOR_2"/>
    <property type="match status" value="1"/>
</dbReference>
<organism evidence="4 5">
    <name type="scientific">Alcanivorax jadensis T9</name>
    <dbReference type="NCBI Taxonomy" id="1177181"/>
    <lineage>
        <taxon>Bacteria</taxon>
        <taxon>Pseudomonadati</taxon>
        <taxon>Pseudomonadota</taxon>
        <taxon>Gammaproteobacteria</taxon>
        <taxon>Oceanospirillales</taxon>
        <taxon>Alcanivoracaceae</taxon>
        <taxon>Alcanivorax</taxon>
    </lineage>
</organism>
<dbReference type="Pfam" id="PF13280">
    <property type="entry name" value="WYL"/>
    <property type="match status" value="1"/>
</dbReference>
<dbReference type="Gene3D" id="1.10.10.10">
    <property type="entry name" value="Winged helix-like DNA-binding domain superfamily/Winged helix DNA-binding domain"/>
    <property type="match status" value="1"/>
</dbReference>
<dbReference type="InterPro" id="IPR036390">
    <property type="entry name" value="WH_DNA-bd_sf"/>
</dbReference>
<dbReference type="InterPro" id="IPR013196">
    <property type="entry name" value="HTH_11"/>
</dbReference>
<evidence type="ECO:0000259" key="3">
    <source>
        <dbReference type="PROSITE" id="PS51000"/>
    </source>
</evidence>
<evidence type="ECO:0000313" key="4">
    <source>
        <dbReference type="EMBL" id="KGD61784.1"/>
    </source>
</evidence>
<protein>
    <submittedName>
        <fullName evidence="4">Regulatory protein DeoR</fullName>
    </submittedName>
</protein>
<dbReference type="Pfam" id="PF08279">
    <property type="entry name" value="HTH_11"/>
    <property type="match status" value="1"/>
</dbReference>
<evidence type="ECO:0000256" key="2">
    <source>
        <dbReference type="ARBA" id="ARBA00023163"/>
    </source>
</evidence>
<dbReference type="Proteomes" id="UP000029443">
    <property type="component" value="Unassembled WGS sequence"/>
</dbReference>